<reference evidence="12 13" key="1">
    <citation type="submission" date="2018-03" db="EMBL/GenBank/DDBJ databases">
        <title>Genomic Encyclopedia of Type Strains, Phase III (KMG-III): the genomes of soil and plant-associated and newly described type strains.</title>
        <authorList>
            <person name="Whitman W."/>
        </authorList>
    </citation>
    <scope>NUCLEOTIDE SEQUENCE [LARGE SCALE GENOMIC DNA]</scope>
    <source>
        <strain evidence="12 13">CGMCC 1.9313</strain>
    </source>
</reference>
<feature type="domain" description="TonB C-terminal" evidence="11">
    <location>
        <begin position="183"/>
        <end position="275"/>
    </location>
</feature>
<feature type="transmembrane region" description="Helical" evidence="10">
    <location>
        <begin position="39"/>
        <end position="60"/>
    </location>
</feature>
<evidence type="ECO:0000256" key="4">
    <source>
        <dbReference type="ARBA" id="ARBA00022475"/>
    </source>
</evidence>
<keyword evidence="5" id="KW-0997">Cell inner membrane</keyword>
<dbReference type="RefSeq" id="WP_106292194.1">
    <property type="nucleotide sequence ID" value="NZ_PVTH01000003.1"/>
</dbReference>
<sequence>MAQLDIFNQQWIDVVFTGRNQAYGAYQLRKNNNRTIARSMLFGAAFFILVMSAPLISRYLNGGDTELSTPTPDLHTDVVLITPPAIDESVPPPSVAEPPKRRTDQVRFVPPRVVPASQVVDEIPTVDDLKVADPGPETVKGDPGAEVVIDQPVGTSTTTHAATIEDEQVYGMVSIEQMPEFPGGLSKFYSYISKNYNYPAAAREQGVSGRVIVSFIVEKDGSLTDIKVLRDMGLGTGEEAMRLLKKSSKWRAGVQNGRNVRVQYTLPIMLNLEAQ</sequence>
<gene>
    <name evidence="12" type="ORF">B0I27_10350</name>
</gene>
<dbReference type="InterPro" id="IPR006260">
    <property type="entry name" value="TonB/TolA_C"/>
</dbReference>
<dbReference type="GO" id="GO:0030288">
    <property type="term" value="C:outer membrane-bounded periplasmic space"/>
    <property type="evidence" value="ECO:0007669"/>
    <property type="project" value="InterPro"/>
</dbReference>
<dbReference type="OrthoDB" id="649093at2"/>
<dbReference type="GO" id="GO:0015031">
    <property type="term" value="P:protein transport"/>
    <property type="evidence" value="ECO:0007669"/>
    <property type="project" value="UniProtKB-KW"/>
</dbReference>
<evidence type="ECO:0000256" key="7">
    <source>
        <dbReference type="ARBA" id="ARBA00022927"/>
    </source>
</evidence>
<evidence type="ECO:0000256" key="2">
    <source>
        <dbReference type="ARBA" id="ARBA00006555"/>
    </source>
</evidence>
<comment type="subcellular location">
    <subcellularLocation>
        <location evidence="1">Cell inner membrane</location>
        <topology evidence="1">Single-pass membrane protein</topology>
        <orientation evidence="1">Periplasmic side</orientation>
    </subcellularLocation>
</comment>
<dbReference type="InterPro" id="IPR003538">
    <property type="entry name" value="TonB"/>
</dbReference>
<evidence type="ECO:0000256" key="5">
    <source>
        <dbReference type="ARBA" id="ARBA00022519"/>
    </source>
</evidence>
<evidence type="ECO:0000256" key="9">
    <source>
        <dbReference type="ARBA" id="ARBA00023136"/>
    </source>
</evidence>
<evidence type="ECO:0000256" key="8">
    <source>
        <dbReference type="ARBA" id="ARBA00022989"/>
    </source>
</evidence>
<dbReference type="SUPFAM" id="SSF74653">
    <property type="entry name" value="TolA/TonB C-terminal domain"/>
    <property type="match status" value="1"/>
</dbReference>
<keyword evidence="6 10" id="KW-0812">Transmembrane</keyword>
<dbReference type="Pfam" id="PF03544">
    <property type="entry name" value="TonB_C"/>
    <property type="match status" value="1"/>
</dbReference>
<evidence type="ECO:0000256" key="6">
    <source>
        <dbReference type="ARBA" id="ARBA00022692"/>
    </source>
</evidence>
<protein>
    <submittedName>
        <fullName evidence="12">Protein TonB</fullName>
    </submittedName>
</protein>
<dbReference type="GO" id="GO:0015891">
    <property type="term" value="P:siderophore transport"/>
    <property type="evidence" value="ECO:0007669"/>
    <property type="project" value="InterPro"/>
</dbReference>
<keyword evidence="7" id="KW-0653">Protein transport</keyword>
<dbReference type="InterPro" id="IPR037682">
    <property type="entry name" value="TonB_C"/>
</dbReference>
<keyword evidence="3" id="KW-0813">Transport</keyword>
<evidence type="ECO:0000256" key="10">
    <source>
        <dbReference type="SAM" id="Phobius"/>
    </source>
</evidence>
<dbReference type="GO" id="GO:0031992">
    <property type="term" value="F:energy transducer activity"/>
    <property type="evidence" value="ECO:0007669"/>
    <property type="project" value="InterPro"/>
</dbReference>
<organism evidence="12 13">
    <name type="scientific">Arcticibacter pallidicorallinus</name>
    <dbReference type="NCBI Taxonomy" id="1259464"/>
    <lineage>
        <taxon>Bacteria</taxon>
        <taxon>Pseudomonadati</taxon>
        <taxon>Bacteroidota</taxon>
        <taxon>Sphingobacteriia</taxon>
        <taxon>Sphingobacteriales</taxon>
        <taxon>Sphingobacteriaceae</taxon>
        <taxon>Arcticibacter</taxon>
    </lineage>
</organism>
<accession>A0A2T0U6N6</accession>
<evidence type="ECO:0000259" key="11">
    <source>
        <dbReference type="PROSITE" id="PS52015"/>
    </source>
</evidence>
<comment type="similarity">
    <text evidence="2">Belongs to the TonB family.</text>
</comment>
<dbReference type="PANTHER" id="PTHR33446">
    <property type="entry name" value="PROTEIN TONB-RELATED"/>
    <property type="match status" value="1"/>
</dbReference>
<proteinExistence type="inferred from homology"/>
<evidence type="ECO:0000256" key="1">
    <source>
        <dbReference type="ARBA" id="ARBA00004383"/>
    </source>
</evidence>
<dbReference type="PANTHER" id="PTHR33446:SF2">
    <property type="entry name" value="PROTEIN TONB"/>
    <property type="match status" value="1"/>
</dbReference>
<dbReference type="InterPro" id="IPR051045">
    <property type="entry name" value="TonB-dependent_transducer"/>
</dbReference>
<dbReference type="NCBIfam" id="TIGR01352">
    <property type="entry name" value="tonB_Cterm"/>
    <property type="match status" value="1"/>
</dbReference>
<keyword evidence="13" id="KW-1185">Reference proteome</keyword>
<keyword evidence="8 10" id="KW-1133">Transmembrane helix</keyword>
<dbReference type="EMBL" id="PVTH01000003">
    <property type="protein sequence ID" value="PRY53585.1"/>
    <property type="molecule type" value="Genomic_DNA"/>
</dbReference>
<evidence type="ECO:0000313" key="13">
    <source>
        <dbReference type="Proteomes" id="UP000238034"/>
    </source>
</evidence>
<evidence type="ECO:0000313" key="12">
    <source>
        <dbReference type="EMBL" id="PRY53585.1"/>
    </source>
</evidence>
<comment type="caution">
    <text evidence="12">The sequence shown here is derived from an EMBL/GenBank/DDBJ whole genome shotgun (WGS) entry which is preliminary data.</text>
</comment>
<evidence type="ECO:0000256" key="3">
    <source>
        <dbReference type="ARBA" id="ARBA00022448"/>
    </source>
</evidence>
<dbReference type="Proteomes" id="UP000238034">
    <property type="component" value="Unassembled WGS sequence"/>
</dbReference>
<dbReference type="PROSITE" id="PS52015">
    <property type="entry name" value="TONB_CTD"/>
    <property type="match status" value="1"/>
</dbReference>
<dbReference type="Gene3D" id="3.30.1150.10">
    <property type="match status" value="1"/>
</dbReference>
<name>A0A2T0U6N6_9SPHI</name>
<keyword evidence="9 10" id="KW-0472">Membrane</keyword>
<dbReference type="AlphaFoldDB" id="A0A2T0U6N6"/>
<keyword evidence="4" id="KW-1003">Cell membrane</keyword>
<dbReference type="GO" id="GO:0055085">
    <property type="term" value="P:transmembrane transport"/>
    <property type="evidence" value="ECO:0007669"/>
    <property type="project" value="InterPro"/>
</dbReference>
<dbReference type="GO" id="GO:0098797">
    <property type="term" value="C:plasma membrane protein complex"/>
    <property type="evidence" value="ECO:0007669"/>
    <property type="project" value="TreeGrafter"/>
</dbReference>
<dbReference type="PRINTS" id="PR01374">
    <property type="entry name" value="TONBPROTEIN"/>
</dbReference>